<name>A0AAD7HWU0_9AGAR</name>
<dbReference type="InterPro" id="IPR041078">
    <property type="entry name" value="Plavaka"/>
</dbReference>
<dbReference type="Proteomes" id="UP001215280">
    <property type="component" value="Unassembled WGS sequence"/>
</dbReference>
<organism evidence="1 2">
    <name type="scientific">Mycena maculata</name>
    <dbReference type="NCBI Taxonomy" id="230809"/>
    <lineage>
        <taxon>Eukaryota</taxon>
        <taxon>Fungi</taxon>
        <taxon>Dikarya</taxon>
        <taxon>Basidiomycota</taxon>
        <taxon>Agaricomycotina</taxon>
        <taxon>Agaricomycetes</taxon>
        <taxon>Agaricomycetidae</taxon>
        <taxon>Agaricales</taxon>
        <taxon>Marasmiineae</taxon>
        <taxon>Mycenaceae</taxon>
        <taxon>Mycena</taxon>
    </lineage>
</organism>
<proteinExistence type="predicted"/>
<sequence length="844" mass="97240">MDVDAEEDPQVELIPTVELPPRFILIKHHPHANKPSEILPLDSSSELSTVKALSTHSPPVDRPWAPFKTYADYLFTSRRVKRRSPNAEIYEDLGDLSDGSLATDSQVTFRNHRDMEKSLAATRVSNVPFHCETLNIEFDGTEFSGTYTVDVEFRDPWDIVHQWVCDETLAPVSTWFSQKKYLCLNGTMDESNRLYDEPCTGENWQRVDDDLPASNLYPSCYLSLHVWLDKGLVTAKVKMHPILFRGCWIHSATGSGNGGSALAGFVKMPNTLREIDPNTLKTSARVEYDRLKRMIYRGVCRLVMASLQERSHGGEALRFGDGVIRVAHPGVLIESMDFEELAAWLAIRNSTSLHPCPQCLVHKDDLHWLSKSYPQRTTQSMSAVLAQAPIPRSERNEHLKEYGLHDFEHFLWKFAHSDPYKAAGYDCLHFFDGGIWGRHMWVLIKGYLQSNRLASKFNANMNRFPRWRDLKHISSPTTIDYSDGQTFLDILKCALPCLVQLLPPKSCLVLLIRSMQKVRIMLGLEVTTESRLEHLRKRIIEYEKICQDISQEHDKSLNFLKQHFLSHAIENFKAKGTSRNMNTRVGEGFQQEISAQYKRTNGKNAEHQMSIMDENEETMARIDMLVQQWRENQLEVEDEGQLLPTNSKSLAHWKLGSPESRVSTIRIEAQNRTDLRFRDFNLRLRQYLAEYHPSQMLSSDDDIQVEPCKVLYVEYQSKVDWKSARDILRCNPDFHNRPRYDSIIYEAQGNNLAMGQLVLVFRCHLPGKVSLDLAMIRPYRNSSWTARTRTDCPMRELNAGTLFISLQHVTRGTLLCPIFDASREVFYVIDCVDEDMYLRVNNID</sequence>
<dbReference type="Pfam" id="PF18759">
    <property type="entry name" value="Plavaka"/>
    <property type="match status" value="1"/>
</dbReference>
<evidence type="ECO:0000313" key="2">
    <source>
        <dbReference type="Proteomes" id="UP001215280"/>
    </source>
</evidence>
<dbReference type="AlphaFoldDB" id="A0AAD7HWU0"/>
<protein>
    <submittedName>
        <fullName evidence="1">Uncharacterized protein</fullName>
    </submittedName>
</protein>
<gene>
    <name evidence="1" type="ORF">DFH07DRAFT_756560</name>
</gene>
<comment type="caution">
    <text evidence="1">The sequence shown here is derived from an EMBL/GenBank/DDBJ whole genome shotgun (WGS) entry which is preliminary data.</text>
</comment>
<accession>A0AAD7HWU0</accession>
<dbReference type="EMBL" id="JARJLG010000195">
    <property type="protein sequence ID" value="KAJ7729862.1"/>
    <property type="molecule type" value="Genomic_DNA"/>
</dbReference>
<keyword evidence="2" id="KW-1185">Reference proteome</keyword>
<reference evidence="1" key="1">
    <citation type="submission" date="2023-03" db="EMBL/GenBank/DDBJ databases">
        <title>Massive genome expansion in bonnet fungi (Mycena s.s.) driven by repeated elements and novel gene families across ecological guilds.</title>
        <authorList>
            <consortium name="Lawrence Berkeley National Laboratory"/>
            <person name="Harder C.B."/>
            <person name="Miyauchi S."/>
            <person name="Viragh M."/>
            <person name="Kuo A."/>
            <person name="Thoen E."/>
            <person name="Andreopoulos B."/>
            <person name="Lu D."/>
            <person name="Skrede I."/>
            <person name="Drula E."/>
            <person name="Henrissat B."/>
            <person name="Morin E."/>
            <person name="Kohler A."/>
            <person name="Barry K."/>
            <person name="LaButti K."/>
            <person name="Morin E."/>
            <person name="Salamov A."/>
            <person name="Lipzen A."/>
            <person name="Mereny Z."/>
            <person name="Hegedus B."/>
            <person name="Baldrian P."/>
            <person name="Stursova M."/>
            <person name="Weitz H."/>
            <person name="Taylor A."/>
            <person name="Grigoriev I.V."/>
            <person name="Nagy L.G."/>
            <person name="Martin F."/>
            <person name="Kauserud H."/>
        </authorList>
    </citation>
    <scope>NUCLEOTIDE SEQUENCE</scope>
    <source>
        <strain evidence="1">CBHHK188m</strain>
    </source>
</reference>
<evidence type="ECO:0000313" key="1">
    <source>
        <dbReference type="EMBL" id="KAJ7729862.1"/>
    </source>
</evidence>